<proteinExistence type="predicted"/>
<dbReference type="InterPro" id="IPR025877">
    <property type="entry name" value="MobA-like_NTP_Trfase"/>
</dbReference>
<name>A0ABQ0TGB1_9BACL</name>
<dbReference type="GO" id="GO:0016301">
    <property type="term" value="F:kinase activity"/>
    <property type="evidence" value="ECO:0007669"/>
    <property type="project" value="UniProtKB-KW"/>
</dbReference>
<dbReference type="PANTHER" id="PTHR43777:SF1">
    <property type="entry name" value="MOLYBDENUM COFACTOR CYTIDYLYLTRANSFERASE"/>
    <property type="match status" value="1"/>
</dbReference>
<protein>
    <submittedName>
        <fullName evidence="2">4-diphosphocytidyl-2C-methyl-D-erythritol kinase</fullName>
    </submittedName>
</protein>
<comment type="caution">
    <text evidence="2">The sequence shown here is derived from an EMBL/GenBank/DDBJ whole genome shotgun (WGS) entry which is preliminary data.</text>
</comment>
<reference evidence="2 3" key="1">
    <citation type="submission" date="2019-06" db="EMBL/GenBank/DDBJ databases">
        <title>Whole genome shotgun sequence of Brevibacillus reuszeri NBRC 15719.</title>
        <authorList>
            <person name="Hosoyama A."/>
            <person name="Uohara A."/>
            <person name="Ohji S."/>
            <person name="Ichikawa N."/>
        </authorList>
    </citation>
    <scope>NUCLEOTIDE SEQUENCE [LARGE SCALE GENOMIC DNA]</scope>
    <source>
        <strain evidence="2 3">NBRC 15719</strain>
    </source>
</reference>
<dbReference type="PANTHER" id="PTHR43777">
    <property type="entry name" value="MOLYBDENUM COFACTOR CYTIDYLYLTRANSFERASE"/>
    <property type="match status" value="1"/>
</dbReference>
<dbReference type="CDD" id="cd04182">
    <property type="entry name" value="GT_2_like_f"/>
    <property type="match status" value="1"/>
</dbReference>
<dbReference type="Gene3D" id="3.90.550.10">
    <property type="entry name" value="Spore Coat Polysaccharide Biosynthesis Protein SpsA, Chain A"/>
    <property type="match status" value="1"/>
</dbReference>
<organism evidence="2 3">
    <name type="scientific">Brevibacillus reuszeri</name>
    <dbReference type="NCBI Taxonomy" id="54915"/>
    <lineage>
        <taxon>Bacteria</taxon>
        <taxon>Bacillati</taxon>
        <taxon>Bacillota</taxon>
        <taxon>Bacilli</taxon>
        <taxon>Bacillales</taxon>
        <taxon>Paenibacillaceae</taxon>
        <taxon>Brevibacillus</taxon>
    </lineage>
</organism>
<accession>A0ABQ0TGB1</accession>
<dbReference type="Proteomes" id="UP000319578">
    <property type="component" value="Unassembled WGS sequence"/>
</dbReference>
<feature type="domain" description="MobA-like NTP transferase" evidence="1">
    <location>
        <begin position="6"/>
        <end position="173"/>
    </location>
</feature>
<evidence type="ECO:0000259" key="1">
    <source>
        <dbReference type="Pfam" id="PF12804"/>
    </source>
</evidence>
<evidence type="ECO:0000313" key="2">
    <source>
        <dbReference type="EMBL" id="GED66942.1"/>
    </source>
</evidence>
<gene>
    <name evidence="2" type="ORF">BRE01_06440</name>
</gene>
<keyword evidence="3" id="KW-1185">Reference proteome</keyword>
<keyword evidence="2" id="KW-0418">Kinase</keyword>
<sequence length="201" mass="22735">MQQGCAVILAAGTASRMGTAKQLLSWQGYPMLEHVIRLVLKADFAQVITVIGHEAERIQHTISIPDPRFQWMVNPAYLLGQSTSFKAGMERALDLHTSVVVFLGDQPFIKSETVQRLWEMGQKNMGERREPFVIQPTYREKPGHPVWFGNVYEGQFDQVEGDQGAKTVLASMKRIFLPVDDPGIHLDIDTREDFEQAEHIS</sequence>
<dbReference type="Pfam" id="PF12804">
    <property type="entry name" value="NTP_transf_3"/>
    <property type="match status" value="1"/>
</dbReference>
<dbReference type="RefSeq" id="WP_161807308.1">
    <property type="nucleotide sequence ID" value="NZ_BJON01000002.1"/>
</dbReference>
<dbReference type="EMBL" id="BJON01000002">
    <property type="protein sequence ID" value="GED66942.1"/>
    <property type="molecule type" value="Genomic_DNA"/>
</dbReference>
<dbReference type="InterPro" id="IPR029044">
    <property type="entry name" value="Nucleotide-diphossugar_trans"/>
</dbReference>
<keyword evidence="2" id="KW-0808">Transferase</keyword>
<evidence type="ECO:0000313" key="3">
    <source>
        <dbReference type="Proteomes" id="UP000319578"/>
    </source>
</evidence>
<dbReference type="SUPFAM" id="SSF53448">
    <property type="entry name" value="Nucleotide-diphospho-sugar transferases"/>
    <property type="match status" value="1"/>
</dbReference>